<feature type="chain" id="PRO_5028423359" evidence="2">
    <location>
        <begin position="22"/>
        <end position="282"/>
    </location>
</feature>
<evidence type="ECO:0000256" key="1">
    <source>
        <dbReference type="SAM" id="MobiDB-lite"/>
    </source>
</evidence>
<evidence type="ECO:0000256" key="2">
    <source>
        <dbReference type="SAM" id="SignalP"/>
    </source>
</evidence>
<proteinExistence type="predicted"/>
<protein>
    <submittedName>
        <fullName evidence="3">Uncharacterized protein</fullName>
    </submittedName>
</protein>
<feature type="signal peptide" evidence="2">
    <location>
        <begin position="1"/>
        <end position="21"/>
    </location>
</feature>
<evidence type="ECO:0000313" key="3">
    <source>
        <dbReference type="EMBL" id="HHM67571.1"/>
    </source>
</evidence>
<comment type="caution">
    <text evidence="3">The sequence shown here is derived from an EMBL/GenBank/DDBJ whole genome shotgun (WGS) entry which is preliminary data.</text>
</comment>
<keyword evidence="2" id="KW-0732">Signal</keyword>
<name>A0A7C5VHC9_9DEIN</name>
<dbReference type="AlphaFoldDB" id="A0A7C5VHC9"/>
<accession>A0A7C5VHC9</accession>
<reference evidence="3" key="1">
    <citation type="journal article" date="2020" name="mSystems">
        <title>Genome- and Community-Level Interaction Insights into Carbon Utilization and Element Cycling Functions of Hydrothermarchaeota in Hydrothermal Sediment.</title>
        <authorList>
            <person name="Zhou Z."/>
            <person name="Liu Y."/>
            <person name="Xu W."/>
            <person name="Pan J."/>
            <person name="Luo Z.H."/>
            <person name="Li M."/>
        </authorList>
    </citation>
    <scope>NUCLEOTIDE SEQUENCE [LARGE SCALE GENOMIC DNA]</scope>
    <source>
        <strain evidence="3">SpSt-1071</strain>
    </source>
</reference>
<sequence>MRMARALLFSATAGLATVALGQSGAVGPNVTRTYDIRDLTVRPALIYVSTSYTTLLEFEDIVLRVASASSDLLTAQIKDNYVYLRALAPSGATDLLVTVADGRVAMFRVQVDKNATGPRRYLIRFPTMPAETATPSSPPPVLRVEDGQGSSRVPAPTPQEPKGTGEPTPGKVVEGLPPYVQVRAVPLWDGGILTLNLTVRNAGPNSLVADQAAVRVYGLDDKGNRAVLPIRVSGGGRVAPGGTATVAVVAEGAPDMVEVVWRITEIGKADVWTYRMTLRRSE</sequence>
<gene>
    <name evidence="3" type="ORF">ENM28_02420</name>
</gene>
<organism evidence="3">
    <name type="scientific">Thermus caliditerrae</name>
    <dbReference type="NCBI Taxonomy" id="1330700"/>
    <lineage>
        <taxon>Bacteria</taxon>
        <taxon>Thermotogati</taxon>
        <taxon>Deinococcota</taxon>
        <taxon>Deinococci</taxon>
        <taxon>Thermales</taxon>
        <taxon>Thermaceae</taxon>
        <taxon>Thermus</taxon>
    </lineage>
</organism>
<feature type="region of interest" description="Disordered" evidence="1">
    <location>
        <begin position="129"/>
        <end position="172"/>
    </location>
</feature>
<dbReference type="EMBL" id="DRXE01000085">
    <property type="protein sequence ID" value="HHM67571.1"/>
    <property type="molecule type" value="Genomic_DNA"/>
</dbReference>